<accession>A0A367LAD1</accession>
<evidence type="ECO:0000256" key="1">
    <source>
        <dbReference type="SAM" id="MobiDB-lite"/>
    </source>
</evidence>
<feature type="region of interest" description="Disordered" evidence="1">
    <location>
        <begin position="1"/>
        <end position="24"/>
    </location>
</feature>
<feature type="compositionally biased region" description="Basic residues" evidence="1">
    <location>
        <begin position="286"/>
        <end position="299"/>
    </location>
</feature>
<keyword evidence="3" id="KW-1185">Reference proteome</keyword>
<feature type="compositionally biased region" description="Acidic residues" evidence="1">
    <location>
        <begin position="215"/>
        <end position="244"/>
    </location>
</feature>
<comment type="caution">
    <text evidence="2">The sequence shown here is derived from an EMBL/GenBank/DDBJ whole genome shotgun (WGS) entry which is preliminary data.</text>
</comment>
<name>A0A367LAD1_9HYPO</name>
<gene>
    <name evidence="2" type="ORF">L249_7392</name>
</gene>
<feature type="region of interest" description="Disordered" evidence="1">
    <location>
        <begin position="210"/>
        <end position="247"/>
    </location>
</feature>
<sequence>MTDQTTENNAAEGEARAGARGEWAGEAVVPDTVCPAYISSGVDAGQEVEVLEVESPAEEAADGQGEAEEAGEDGGENLGGAHRVKALVVPGEVRDAPCVLCLTGGLECRIQAGSTRAFSCAECATKGRRAAQSGQRRKDAEHLRRLMKSVTTTMRHIGLLEAAKYLPAGTTYQALSGAELIADDDDDTTAADAAAATILAAAGAAAASIPAAAAADDDDDEDDDSDEEESDDDDDDEADDDDDHDAPGLSAVVRVFRGWEGRLAAVEARVDAEAAAFRAELAAAAAKKKMKKNKKKKTTTKTPTTATPATPTKNRRGAAAATTATPTTPTKTPRKRAASAAAGSALKKAKKAN</sequence>
<dbReference type="EMBL" id="LKCN02000010">
    <property type="protein sequence ID" value="RCI11379.1"/>
    <property type="molecule type" value="Genomic_DNA"/>
</dbReference>
<protein>
    <submittedName>
        <fullName evidence="2">Uncharacterized protein</fullName>
    </submittedName>
</protein>
<reference evidence="2 3" key="1">
    <citation type="journal article" date="2015" name="BMC Genomics">
        <title>Insights from the genome of Ophiocordyceps polyrhachis-furcata to pathogenicity and host specificity in insect fungi.</title>
        <authorList>
            <person name="Wichadakul D."/>
            <person name="Kobmoo N."/>
            <person name="Ingsriswang S."/>
            <person name="Tangphatsornruang S."/>
            <person name="Chantasingh D."/>
            <person name="Luangsa-ard J.J."/>
            <person name="Eurwilaichitr L."/>
        </authorList>
    </citation>
    <scope>NUCLEOTIDE SEQUENCE [LARGE SCALE GENOMIC DNA]</scope>
    <source>
        <strain evidence="2 3">BCC 54312</strain>
    </source>
</reference>
<evidence type="ECO:0000313" key="2">
    <source>
        <dbReference type="EMBL" id="RCI11379.1"/>
    </source>
</evidence>
<organism evidence="2 3">
    <name type="scientific">Ophiocordyceps polyrhachis-furcata BCC 54312</name>
    <dbReference type="NCBI Taxonomy" id="1330021"/>
    <lineage>
        <taxon>Eukaryota</taxon>
        <taxon>Fungi</taxon>
        <taxon>Dikarya</taxon>
        <taxon>Ascomycota</taxon>
        <taxon>Pezizomycotina</taxon>
        <taxon>Sordariomycetes</taxon>
        <taxon>Hypocreomycetidae</taxon>
        <taxon>Hypocreales</taxon>
        <taxon>Ophiocordycipitaceae</taxon>
        <taxon>Ophiocordyceps</taxon>
    </lineage>
</organism>
<feature type="region of interest" description="Disordered" evidence="1">
    <location>
        <begin position="54"/>
        <end position="79"/>
    </location>
</feature>
<proteinExistence type="predicted"/>
<dbReference type="Proteomes" id="UP000253664">
    <property type="component" value="Unassembled WGS sequence"/>
</dbReference>
<feature type="compositionally biased region" description="Acidic residues" evidence="1">
    <location>
        <begin position="54"/>
        <end position="75"/>
    </location>
</feature>
<feature type="region of interest" description="Disordered" evidence="1">
    <location>
        <begin position="286"/>
        <end position="353"/>
    </location>
</feature>
<evidence type="ECO:0000313" key="3">
    <source>
        <dbReference type="Proteomes" id="UP000253664"/>
    </source>
</evidence>
<feature type="compositionally biased region" description="Low complexity" evidence="1">
    <location>
        <begin position="300"/>
        <end position="331"/>
    </location>
</feature>
<dbReference type="AlphaFoldDB" id="A0A367LAD1"/>